<accession>A0A437K511</accession>
<comment type="caution">
    <text evidence="1">The sequence shown here is derived from an EMBL/GenBank/DDBJ whole genome shotgun (WGS) entry which is preliminary data.</text>
</comment>
<evidence type="ECO:0000313" key="1">
    <source>
        <dbReference type="EMBL" id="RVT57770.1"/>
    </source>
</evidence>
<dbReference type="Proteomes" id="UP000288024">
    <property type="component" value="Unassembled WGS sequence"/>
</dbReference>
<proteinExistence type="predicted"/>
<organism evidence="1 2">
    <name type="scientific">Niallia taxi</name>
    <dbReference type="NCBI Taxonomy" id="2499688"/>
    <lineage>
        <taxon>Bacteria</taxon>
        <taxon>Bacillati</taxon>
        <taxon>Bacillota</taxon>
        <taxon>Bacilli</taxon>
        <taxon>Bacillales</taxon>
        <taxon>Bacillaceae</taxon>
        <taxon>Niallia</taxon>
    </lineage>
</organism>
<dbReference type="AlphaFoldDB" id="A0A437K511"/>
<gene>
    <name evidence="1" type="ORF">EM808_23770</name>
</gene>
<reference evidence="1 2" key="1">
    <citation type="submission" date="2019-01" db="EMBL/GenBank/DDBJ databases">
        <title>Bacillus sp. M5HDSG1-1, whole genome shotgun sequence.</title>
        <authorList>
            <person name="Tuo L."/>
        </authorList>
    </citation>
    <scope>NUCLEOTIDE SEQUENCE [LARGE SCALE GENOMIC DNA]</scope>
    <source>
        <strain evidence="1 2">M5HDSG1-1</strain>
    </source>
</reference>
<name>A0A437K511_9BACI</name>
<sequence length="68" mass="7966">MTLKDTLAQVLTSDEAVSKSMETYDSEGYIIIADKEEQQQVLSKLEENDFYVYDEQFIDGVYRIYIEL</sequence>
<dbReference type="EMBL" id="RZTZ01000015">
    <property type="protein sequence ID" value="RVT57770.1"/>
    <property type="molecule type" value="Genomic_DNA"/>
</dbReference>
<dbReference type="RefSeq" id="WP_127741521.1">
    <property type="nucleotide sequence ID" value="NZ_CAJCKN010000171.1"/>
</dbReference>
<dbReference type="GeneID" id="87617711"/>
<evidence type="ECO:0000313" key="2">
    <source>
        <dbReference type="Proteomes" id="UP000288024"/>
    </source>
</evidence>
<protein>
    <submittedName>
        <fullName evidence="1">Uncharacterized protein</fullName>
    </submittedName>
</protein>
<keyword evidence="2" id="KW-1185">Reference proteome</keyword>